<feature type="region of interest" description="Disordered" evidence="1">
    <location>
        <begin position="67"/>
        <end position="89"/>
    </location>
</feature>
<evidence type="ECO:0000313" key="2">
    <source>
        <dbReference type="EMBL" id="CAB0033828.1"/>
    </source>
</evidence>
<keyword evidence="3" id="KW-1185">Reference proteome</keyword>
<name>A0A6H5I9F9_9HYME</name>
<dbReference type="Proteomes" id="UP000479190">
    <property type="component" value="Unassembled WGS sequence"/>
</dbReference>
<organism evidence="2 3">
    <name type="scientific">Trichogramma brassicae</name>
    <dbReference type="NCBI Taxonomy" id="86971"/>
    <lineage>
        <taxon>Eukaryota</taxon>
        <taxon>Metazoa</taxon>
        <taxon>Ecdysozoa</taxon>
        <taxon>Arthropoda</taxon>
        <taxon>Hexapoda</taxon>
        <taxon>Insecta</taxon>
        <taxon>Pterygota</taxon>
        <taxon>Neoptera</taxon>
        <taxon>Endopterygota</taxon>
        <taxon>Hymenoptera</taxon>
        <taxon>Apocrita</taxon>
        <taxon>Proctotrupomorpha</taxon>
        <taxon>Chalcidoidea</taxon>
        <taxon>Trichogrammatidae</taxon>
        <taxon>Trichogramma</taxon>
    </lineage>
</organism>
<accession>A0A6H5I9F9</accession>
<feature type="compositionally biased region" description="Basic residues" evidence="1">
    <location>
        <begin position="149"/>
        <end position="170"/>
    </location>
</feature>
<proteinExistence type="predicted"/>
<gene>
    <name evidence="2" type="ORF">TBRA_LOCUS5726</name>
</gene>
<reference evidence="2 3" key="1">
    <citation type="submission" date="2020-02" db="EMBL/GenBank/DDBJ databases">
        <authorList>
            <person name="Ferguson B K."/>
        </authorList>
    </citation>
    <scope>NUCLEOTIDE SEQUENCE [LARGE SCALE GENOMIC DNA]</scope>
</reference>
<protein>
    <submittedName>
        <fullName evidence="2">Uncharacterized protein</fullName>
    </submittedName>
</protein>
<evidence type="ECO:0000313" key="3">
    <source>
        <dbReference type="Proteomes" id="UP000479190"/>
    </source>
</evidence>
<feature type="region of interest" description="Disordered" evidence="1">
    <location>
        <begin position="148"/>
        <end position="173"/>
    </location>
</feature>
<evidence type="ECO:0000256" key="1">
    <source>
        <dbReference type="SAM" id="MobiDB-lite"/>
    </source>
</evidence>
<dbReference type="AlphaFoldDB" id="A0A6H5I9F9"/>
<sequence length="271" mass="30492">MIPSFCASNNWDPGRTSKIFRRHLRSQTRRPHKNVDCYESQYHCETENDCYSSITFDGKTGKVKHAVGQPKQQRDENFTGATKSSAGVTKSSAGDYICEDVGGGRQRRAASKPGTAGPSSFALLSLYISRLGTYSAANITSRIGEIRRSQSHTHGARRRPVANRTGRKSYRTTTTTTTTAAAVLSYKYILNRSFCTINISTIELCDSDDDKTKKKINYTESTVYVRNSHREIINFLYGYDPHQEVRFAYSSRSKRPGGDLKITSQDRFHIK</sequence>
<feature type="compositionally biased region" description="Polar residues" evidence="1">
    <location>
        <begin position="79"/>
        <end position="89"/>
    </location>
</feature>
<dbReference type="EMBL" id="CADCXV010000726">
    <property type="protein sequence ID" value="CAB0033828.1"/>
    <property type="molecule type" value="Genomic_DNA"/>
</dbReference>